<protein>
    <submittedName>
        <fullName evidence="7">C-di-GMP-binding flagellar brake protein YcgR, contains PilZNR and PilZ domains</fullName>
    </submittedName>
</protein>
<dbReference type="GO" id="GO:0035438">
    <property type="term" value="F:cyclic-di-GMP binding"/>
    <property type="evidence" value="ECO:0007669"/>
    <property type="project" value="InterPro"/>
</dbReference>
<evidence type="ECO:0000259" key="4">
    <source>
        <dbReference type="Pfam" id="PF07238"/>
    </source>
</evidence>
<dbReference type="PATRIC" id="fig|706570.3.peg.750"/>
<evidence type="ECO:0000313" key="7">
    <source>
        <dbReference type="EMBL" id="SIR13286.1"/>
    </source>
</evidence>
<dbReference type="AlphaFoldDB" id="A0A0B3BU79"/>
<accession>A0A0B3BU79</accession>
<accession>A0A0B2D7R5</accession>
<reference evidence="6 8" key="1">
    <citation type="submission" date="2014-11" db="EMBL/GenBank/DDBJ databases">
        <title>Genome sequence of Pseudomonas tuomuerensis JCM 14085.</title>
        <authorList>
            <person name="Shin S.-K."/>
            <person name="Yi H."/>
        </authorList>
    </citation>
    <scope>NUCLEOTIDE SEQUENCE [LARGE SCALE GENOMIC DNA]</scope>
    <source>
        <strain evidence="6 8">JCM 14085</strain>
    </source>
</reference>
<keyword evidence="2" id="KW-0547">Nucleotide-binding</keyword>
<keyword evidence="8" id="KW-1185">Reference proteome</keyword>
<dbReference type="InterPro" id="IPR012349">
    <property type="entry name" value="Split_barrel_FMN-bd"/>
</dbReference>
<gene>
    <name evidence="6" type="ORF">PT85_00955</name>
    <name evidence="7" type="ORF">SAMN05421672_11547</name>
</gene>
<proteinExistence type="predicted"/>
<evidence type="ECO:0000313" key="6">
    <source>
        <dbReference type="EMBL" id="KHO66180.1"/>
    </source>
</evidence>
<keyword evidence="1" id="KW-0973">c-di-GMP</keyword>
<dbReference type="EMBL" id="JTAK01000001">
    <property type="protein sequence ID" value="KHO66180.1"/>
    <property type="molecule type" value="Genomic_DNA"/>
</dbReference>
<dbReference type="Proteomes" id="UP000030980">
    <property type="component" value="Unassembled WGS sequence"/>
</dbReference>
<dbReference type="InterPro" id="IPR009875">
    <property type="entry name" value="PilZ_domain"/>
</dbReference>
<feature type="domain" description="PilZ" evidence="4">
    <location>
        <begin position="127"/>
        <end position="238"/>
    </location>
</feature>
<keyword evidence="7" id="KW-0969">Cilium</keyword>
<evidence type="ECO:0000256" key="3">
    <source>
        <dbReference type="ARBA" id="ARBA00023143"/>
    </source>
</evidence>
<name>A0A0B3BU79_9PSED</name>
<dbReference type="RefSeq" id="WP_027591188.1">
    <property type="nucleotide sequence ID" value="NZ_FMUP01000007.1"/>
</dbReference>
<dbReference type="Pfam" id="PF07317">
    <property type="entry name" value="PilZN"/>
    <property type="match status" value="1"/>
</dbReference>
<dbReference type="Gene3D" id="2.40.10.220">
    <property type="entry name" value="predicted glycosyltransferase like domains"/>
    <property type="match status" value="1"/>
</dbReference>
<organism evidence="6 8">
    <name type="scientific">Pseudomonas flexibilis</name>
    <dbReference type="NCBI Taxonomy" id="706570"/>
    <lineage>
        <taxon>Bacteria</taxon>
        <taxon>Pseudomonadati</taxon>
        <taxon>Pseudomonadota</taxon>
        <taxon>Gammaproteobacteria</taxon>
        <taxon>Pseudomonadales</taxon>
        <taxon>Pseudomonadaceae</taxon>
        <taxon>Pseudomonas</taxon>
    </lineage>
</organism>
<evidence type="ECO:0000313" key="9">
    <source>
        <dbReference type="Proteomes" id="UP000186079"/>
    </source>
</evidence>
<reference evidence="7 9" key="2">
    <citation type="submission" date="2017-01" db="EMBL/GenBank/DDBJ databases">
        <authorList>
            <person name="Mah S.A."/>
            <person name="Swanson W.J."/>
            <person name="Moy G.W."/>
            <person name="Vacquier V.D."/>
        </authorList>
    </citation>
    <scope>NUCLEOTIDE SEQUENCE [LARGE SCALE GENOMIC DNA]</scope>
    <source>
        <strain evidence="7 9">ATCC 29606</strain>
    </source>
</reference>
<feature type="domain" description="Type III secretion system flagellar brake protein YcgR PilZN" evidence="5">
    <location>
        <begin position="18"/>
        <end position="123"/>
    </location>
</feature>
<dbReference type="InterPro" id="IPR009926">
    <property type="entry name" value="T3SS_YcgR_PilZN"/>
</dbReference>
<dbReference type="OrthoDB" id="6746848at2"/>
<evidence type="ECO:0000313" key="8">
    <source>
        <dbReference type="Proteomes" id="UP000030980"/>
    </source>
</evidence>
<dbReference type="Gene3D" id="2.30.110.10">
    <property type="entry name" value="Electron Transport, Fmn-binding Protein, Chain A"/>
    <property type="match status" value="1"/>
</dbReference>
<keyword evidence="3" id="KW-0975">Bacterial flagellum</keyword>
<keyword evidence="7" id="KW-0966">Cell projection</keyword>
<keyword evidence="7" id="KW-0282">Flagellum</keyword>
<sequence length="251" mass="29010">MSKFNIEEKPDQGPVTYREPIEVAGHLRTLATHKERVNISFDELPVTRHGYTVLLAVDRERKLMALDEVLPLESERHLLDGQTFSAEGYHEGVRMAWTSRNYRVKRGSLEGTPCFWIDLPDELEYHQRRDAYRAPLKRTQSPNVNLAGSKLSPSLVGKLLDISATGCKVQFPGNLTDYLQSGTVYERLSIALPDATLVVAVELRHLYFDRSRESSMVGLRFYEISGYEQRQIERYVFQLQRESRRLDFEDE</sequence>
<dbReference type="Proteomes" id="UP000186079">
    <property type="component" value="Unassembled WGS sequence"/>
</dbReference>
<dbReference type="STRING" id="706570.PT85_00955"/>
<dbReference type="Pfam" id="PF07238">
    <property type="entry name" value="PilZ"/>
    <property type="match status" value="1"/>
</dbReference>
<evidence type="ECO:0000259" key="5">
    <source>
        <dbReference type="Pfam" id="PF07317"/>
    </source>
</evidence>
<evidence type="ECO:0000256" key="2">
    <source>
        <dbReference type="ARBA" id="ARBA00022741"/>
    </source>
</evidence>
<evidence type="ECO:0000256" key="1">
    <source>
        <dbReference type="ARBA" id="ARBA00022636"/>
    </source>
</evidence>
<dbReference type="EMBL" id="FTMC01000015">
    <property type="protein sequence ID" value="SIR13286.1"/>
    <property type="molecule type" value="Genomic_DNA"/>
</dbReference>